<keyword evidence="1" id="KW-0175">Coiled coil</keyword>
<feature type="coiled-coil region" evidence="1">
    <location>
        <begin position="436"/>
        <end position="477"/>
    </location>
</feature>
<gene>
    <name evidence="2" type="ORF">M670_03751</name>
</gene>
<dbReference type="SUPFAM" id="SSF52540">
    <property type="entry name" value="P-loop containing nucleoside triphosphate hydrolases"/>
    <property type="match status" value="1"/>
</dbReference>
<feature type="coiled-coil region" evidence="1">
    <location>
        <begin position="729"/>
        <end position="807"/>
    </location>
</feature>
<dbReference type="InterPro" id="IPR027417">
    <property type="entry name" value="P-loop_NTPase"/>
</dbReference>
<feature type="coiled-coil region" evidence="1">
    <location>
        <begin position="291"/>
        <end position="396"/>
    </location>
</feature>
<accession>A0A072NIB8</accession>
<dbReference type="Proteomes" id="UP000027936">
    <property type="component" value="Unassembled WGS sequence"/>
</dbReference>
<evidence type="ECO:0000313" key="3">
    <source>
        <dbReference type="Proteomes" id="UP000027936"/>
    </source>
</evidence>
<organism evidence="2 3">
    <name type="scientific">Schinkia azotoformans MEV2011</name>
    <dbReference type="NCBI Taxonomy" id="1348973"/>
    <lineage>
        <taxon>Bacteria</taxon>
        <taxon>Bacillati</taxon>
        <taxon>Bacillota</taxon>
        <taxon>Bacilli</taxon>
        <taxon>Bacillales</taxon>
        <taxon>Bacillaceae</taxon>
        <taxon>Calidifontibacillus/Schinkia group</taxon>
        <taxon>Schinkia</taxon>
    </lineage>
</organism>
<dbReference type="EMBL" id="JJRY01000019">
    <property type="protein sequence ID" value="KEF36997.1"/>
    <property type="molecule type" value="Genomic_DNA"/>
</dbReference>
<feature type="coiled-coil region" evidence="1">
    <location>
        <begin position="228"/>
        <end position="258"/>
    </location>
</feature>
<feature type="coiled-coil region" evidence="1">
    <location>
        <begin position="862"/>
        <end position="936"/>
    </location>
</feature>
<evidence type="ECO:0000256" key="1">
    <source>
        <dbReference type="SAM" id="Coils"/>
    </source>
</evidence>
<dbReference type="InterPro" id="IPR013496">
    <property type="entry name" value="CHP02680"/>
</dbReference>
<dbReference type="PATRIC" id="fig|1348973.3.peg.3631"/>
<sequence length="1380" mass="162755">MTESRWIMHRAGLLNFWYYDDEIFQFSEGKLLLRGTNGSGKSVTMQSFLPVLLDGKKSPDRLDPFGSKARRMEDYLLGEKEVVDRDERTGYLFLEYKKAGVERYITTGIGMQAKRNKGIKSWYFVITDNRRIGYDLELAHNQLGDRVPFSAKELENRIGQGGYVVHSQREYMELVNKYIFGFQSLEAYEDLIKLLIQLRSPKLSKDFKPTVIYEILESALPPLTDDELRHLSDTIENMDQTEQQLEQLEREFESSSRLVKQYDLYNQYILAERSGLWLNANKRKEDAGNEVERLHALEKQFQAEIEQLKADKNRFTLQKGVAEAEKERLQNHEVWKLEKEITKKRELVEQLRQEIKLLDDRWNNKNEQYRKTRNDKDKTEDELGVQQKEISEILEELRLDAEESAFQQHSVNAEDFDRHQQTEFDFSVWIKEIGEHERLLTALQQLVDEQSRLLEEYSRLERQSSEKKKEIDEVRKNLDHLEEWFTEVKQKLEHLVFTWIEQHPKLVFSPEQIQEISRAIEGLYEENRYDLVREKLFHVLNDYIAQLKTDKKLTENAIQAKVKEIEEAKAELHHWKSLKMPNPDRAKDTDESRLKLTEEGQAFLPFYAAVEFQDHVTEEQKERIEAALKQTGLLDSLITEQSLSPIHDRMLRTKPVVLGYTLADYLRPDLDDDSPISKKVVDEVLRSISLESQDGGFHIDVDGTYSIGCMIGHAPNEGPSKFIGRSSRKRYQLEKVKEWEQQIEELESHLEQLKMELRAFDQALNDAEEWKQTIPTDVDLNDINIQIEKDYRLLEQLKESLQKLDDQWKIVHQRLEKIKLQLHQQKGQLNLSLTKEVITEAIEAAIHYREHVHKLNRIYEKCLFGRKRIQDLTNRLIELEEEMDEIKGEQNSKEGQSNKEKAEIASIEQQLQLKGIDDIRSRIQEVQHLLTEADKEMNQILQSLPRKETDRDTCLKDLETAKTGFEFWSNMAIEWENLVKTETMRGFIKLEGDFSDPVNLVAQLEGIAAKFDRSKLNEQLTKTFFNEQAFLTEYRMFEFPEEAERPEWFSRDWGVYYEPFINEWNQYKSRRLIQMEYKGQRVSPYHVFNSLEKELADQKGWLDEQDRQLYEDIIVNTVGSILRNRIQRAEKWVREMDKIMEARDNSSGLTFSISWKPLTAESEQELDTKDLVKLLQRNSKFLNEEDLNHITKHFRSRITKAKELIQLRNEGSTLHQVLKEVLDYRKWFTFVLSYKRVNEPKRELTNNAFFKFSGGEKAMAMYIPLFTAAYSRYKEAAAMAPYIISLDEAFAGVDENNIRDMFEVVEQLGFNYIMNSQALWGDYDTISSLAICELVRPKNADFVTVIRYLWDGKKRSLVWDEMMNDDGAGEEFVEELITNE</sequence>
<protein>
    <submittedName>
        <fullName evidence="2">TIGR02680 family protein</fullName>
    </submittedName>
</protein>
<dbReference type="Gene3D" id="3.40.50.300">
    <property type="entry name" value="P-loop containing nucleotide triphosphate hydrolases"/>
    <property type="match status" value="2"/>
</dbReference>
<comment type="caution">
    <text evidence="2">The sequence shown here is derived from an EMBL/GenBank/DDBJ whole genome shotgun (WGS) entry which is preliminary data.</text>
</comment>
<dbReference type="Pfam" id="PF13558">
    <property type="entry name" value="SbcC_Walker_B"/>
    <property type="match status" value="1"/>
</dbReference>
<reference evidence="2 3" key="1">
    <citation type="submission" date="2014-04" db="EMBL/GenBank/DDBJ databases">
        <title>Draft genome sequence of Bacillus azotoformans MEV2011, a (co-) denitrifying strain unable to grow in the presence of oxygen.</title>
        <authorList>
            <person name="Nielsen M."/>
            <person name="Schreiber L."/>
            <person name="Finster K."/>
            <person name="Schramm A."/>
        </authorList>
    </citation>
    <scope>NUCLEOTIDE SEQUENCE [LARGE SCALE GENOMIC DNA]</scope>
    <source>
        <strain evidence="2 3">MEV2011</strain>
    </source>
</reference>
<dbReference type="PANTHER" id="PTHR45615">
    <property type="entry name" value="MYOSIN HEAVY CHAIN, NON-MUSCLE"/>
    <property type="match status" value="1"/>
</dbReference>
<feature type="coiled-coil region" evidence="1">
    <location>
        <begin position="551"/>
        <end position="578"/>
    </location>
</feature>
<dbReference type="RefSeq" id="WP_035197361.1">
    <property type="nucleotide sequence ID" value="NZ_JJRY01000019.1"/>
</dbReference>
<evidence type="ECO:0000313" key="2">
    <source>
        <dbReference type="EMBL" id="KEF36997.1"/>
    </source>
</evidence>
<dbReference type="PANTHER" id="PTHR45615:SF63">
    <property type="entry name" value="CHROMOSOME UNDETERMINED SCAFFOLD_10, WHOLE GENOME SHOTGUN SEQUENCE"/>
    <property type="match status" value="1"/>
</dbReference>
<dbReference type="OrthoDB" id="9776649at2"/>
<proteinExistence type="predicted"/>
<name>A0A072NIB8_SCHAZ</name>
<dbReference type="NCBIfam" id="TIGR02680">
    <property type="entry name" value="TIGR02680 family protein"/>
    <property type="match status" value="1"/>
</dbReference>